<sequence>MNPIADQYIAGLKQAYFDHHGGEAWDHFEKIKHGLSDTNIQELKRIYPEIPDALISLLEYADGTYRRQYAGERMTFYFLGSDVEEYPYYLLPSDKIIENRNLAVKFYAGYINREYEEVEIDNRIAERADALNWLHFSDCMNGGGSSQLFIDFSPSEKRDLWPDRTVPA</sequence>
<keyword evidence="2" id="KW-1185">Reference proteome</keyword>
<name>A0ABU0TKP3_9FLAO</name>
<dbReference type="EMBL" id="JAUTAL010000001">
    <property type="protein sequence ID" value="MDQ1097620.1"/>
    <property type="molecule type" value="Genomic_DNA"/>
</dbReference>
<accession>A0ABU0TKP3</accession>
<evidence type="ECO:0000313" key="1">
    <source>
        <dbReference type="EMBL" id="MDQ1097620.1"/>
    </source>
</evidence>
<protein>
    <recommendedName>
        <fullName evidence="3">SMI1/KNR4 family protein</fullName>
    </recommendedName>
</protein>
<organism evidence="1 2">
    <name type="scientific">Chryseobacterium camelliae</name>
    <dbReference type="NCBI Taxonomy" id="1265445"/>
    <lineage>
        <taxon>Bacteria</taxon>
        <taxon>Pseudomonadati</taxon>
        <taxon>Bacteroidota</taxon>
        <taxon>Flavobacteriia</taxon>
        <taxon>Flavobacteriales</taxon>
        <taxon>Weeksellaceae</taxon>
        <taxon>Chryseobacterium group</taxon>
        <taxon>Chryseobacterium</taxon>
    </lineage>
</organism>
<proteinExistence type="predicted"/>
<comment type="caution">
    <text evidence="1">The sequence shown here is derived from an EMBL/GenBank/DDBJ whole genome shotgun (WGS) entry which is preliminary data.</text>
</comment>
<reference evidence="1 2" key="1">
    <citation type="submission" date="2023-07" db="EMBL/GenBank/DDBJ databases">
        <title>Functional and genomic diversity of the sorghum phyllosphere microbiome.</title>
        <authorList>
            <person name="Shade A."/>
        </authorList>
    </citation>
    <scope>NUCLEOTIDE SEQUENCE [LARGE SCALE GENOMIC DNA]</scope>
    <source>
        <strain evidence="1 2">SORGH_AS_1064</strain>
    </source>
</reference>
<evidence type="ECO:0008006" key="3">
    <source>
        <dbReference type="Google" id="ProtNLM"/>
    </source>
</evidence>
<dbReference type="Proteomes" id="UP001225072">
    <property type="component" value="Unassembled WGS sequence"/>
</dbReference>
<dbReference type="RefSeq" id="WP_307453937.1">
    <property type="nucleotide sequence ID" value="NZ_JAUTAL010000001.1"/>
</dbReference>
<gene>
    <name evidence="1" type="ORF">QE404_002767</name>
</gene>
<evidence type="ECO:0000313" key="2">
    <source>
        <dbReference type="Proteomes" id="UP001225072"/>
    </source>
</evidence>